<accession>U1LMA3</accession>
<dbReference type="AlphaFoldDB" id="U1LMA3"/>
<feature type="compositionally biased region" description="Pro residues" evidence="1">
    <location>
        <begin position="81"/>
        <end position="98"/>
    </location>
</feature>
<evidence type="ECO:0000313" key="4">
    <source>
        <dbReference type="Proteomes" id="UP000016462"/>
    </source>
</evidence>
<evidence type="ECO:0008006" key="5">
    <source>
        <dbReference type="Google" id="ProtNLM"/>
    </source>
</evidence>
<organism evidence="3 4">
    <name type="scientific">Agrococcus pavilionensis RW1</name>
    <dbReference type="NCBI Taxonomy" id="1330458"/>
    <lineage>
        <taxon>Bacteria</taxon>
        <taxon>Bacillati</taxon>
        <taxon>Actinomycetota</taxon>
        <taxon>Actinomycetes</taxon>
        <taxon>Micrococcales</taxon>
        <taxon>Microbacteriaceae</taxon>
        <taxon>Agrococcus</taxon>
    </lineage>
</organism>
<feature type="signal peptide" evidence="2">
    <location>
        <begin position="1"/>
        <end position="21"/>
    </location>
</feature>
<evidence type="ECO:0000256" key="2">
    <source>
        <dbReference type="SAM" id="SignalP"/>
    </source>
</evidence>
<dbReference type="PROSITE" id="PS51257">
    <property type="entry name" value="PROKAR_LIPOPROTEIN"/>
    <property type="match status" value="1"/>
</dbReference>
<keyword evidence="4" id="KW-1185">Reference proteome</keyword>
<proteinExistence type="predicted"/>
<comment type="caution">
    <text evidence="3">The sequence shown here is derived from an EMBL/GenBank/DDBJ whole genome shotgun (WGS) entry which is preliminary data.</text>
</comment>
<name>U1LMA3_9MICO</name>
<evidence type="ECO:0000256" key="1">
    <source>
        <dbReference type="SAM" id="MobiDB-lite"/>
    </source>
</evidence>
<dbReference type="Proteomes" id="UP000016462">
    <property type="component" value="Unassembled WGS sequence"/>
</dbReference>
<evidence type="ECO:0000313" key="3">
    <source>
        <dbReference type="EMBL" id="ERG63062.1"/>
    </source>
</evidence>
<feature type="chain" id="PRO_5039593344" description="PknH-like extracellular domain-containing protein" evidence="2">
    <location>
        <begin position="22"/>
        <end position="290"/>
    </location>
</feature>
<reference evidence="3 4" key="1">
    <citation type="journal article" date="2013" name="Genome Announc.">
        <title>First draft genome sequence from a member of the genus agrococcus, isolated from modern microbialites.</title>
        <authorList>
            <person name="White R.A.III."/>
            <person name="Grassa C.J."/>
            <person name="Suttle C.A."/>
        </authorList>
    </citation>
    <scope>NUCLEOTIDE SEQUENCE [LARGE SCALE GENOMIC DNA]</scope>
    <source>
        <strain evidence="3 4">RW1</strain>
    </source>
</reference>
<feature type="region of interest" description="Disordered" evidence="1">
    <location>
        <begin position="28"/>
        <end position="117"/>
    </location>
</feature>
<gene>
    <name evidence="3" type="ORF">L332_01135</name>
</gene>
<dbReference type="EMBL" id="ASHR01000041">
    <property type="protein sequence ID" value="ERG63062.1"/>
    <property type="molecule type" value="Genomic_DNA"/>
</dbReference>
<dbReference type="RefSeq" id="WP_021065139.1">
    <property type="nucleotide sequence ID" value="NZ_ASHR01000041.1"/>
</dbReference>
<keyword evidence="2" id="KW-0732">Signal</keyword>
<sequence length="290" mass="28160">MRRGHRILTVAAAVLMSAALAGCGAPAMPSPTDPGLETDVPAPGVAPPDALPAVGGHGGEAPGVRPRPQEQRADPDEPEAGPAPSPSAEPARPTPTPTTAPTASAAPSPSPTPPAAPRALVDLLVDAGSLPPPTWTEGTWAELAAPGSVPVGEAIPHVAVARTASAECAAAAGAVDGAASEAAMVALSTGVERGGVFNVAVLRYPSAAAAADGIAALQALATTCDGAVTESGTFAAPPVAHGAAVALESDDAALVVDAAVVGRHVVAVLHERAPAEAVALLLNEQVARLG</sequence>
<protein>
    <recommendedName>
        <fullName evidence="5">PknH-like extracellular domain-containing protein</fullName>
    </recommendedName>
</protein>